<dbReference type="InterPro" id="IPR024079">
    <property type="entry name" value="MetalloPept_cat_dom_sf"/>
</dbReference>
<evidence type="ECO:0000313" key="3">
    <source>
        <dbReference type="Proteomes" id="UP001139353"/>
    </source>
</evidence>
<organism evidence="2 3">
    <name type="scientific">Scleromatobacter humisilvae</name>
    <dbReference type="NCBI Taxonomy" id="2897159"/>
    <lineage>
        <taxon>Bacteria</taxon>
        <taxon>Pseudomonadati</taxon>
        <taxon>Pseudomonadota</taxon>
        <taxon>Betaproteobacteria</taxon>
        <taxon>Burkholderiales</taxon>
        <taxon>Sphaerotilaceae</taxon>
        <taxon>Scleromatobacter</taxon>
    </lineage>
</organism>
<reference evidence="2" key="1">
    <citation type="submission" date="2021-11" db="EMBL/GenBank/DDBJ databases">
        <title>BS-T2-15 a new species belonging to the Comamonadaceae family isolated from the soil of a French oak forest.</title>
        <authorList>
            <person name="Mieszkin S."/>
            <person name="Alain K."/>
        </authorList>
    </citation>
    <scope>NUCLEOTIDE SEQUENCE</scope>
    <source>
        <strain evidence="2">BS-T2-15</strain>
    </source>
</reference>
<evidence type="ECO:0000313" key="2">
    <source>
        <dbReference type="EMBL" id="MCK9687999.1"/>
    </source>
</evidence>
<name>A0A9X1YK52_9BURK</name>
<dbReference type="Proteomes" id="UP001139353">
    <property type="component" value="Unassembled WGS sequence"/>
</dbReference>
<gene>
    <name evidence="2" type="ORF">LPC04_20025</name>
</gene>
<dbReference type="GO" id="GO:0004222">
    <property type="term" value="F:metalloendopeptidase activity"/>
    <property type="evidence" value="ECO:0007669"/>
    <property type="project" value="InterPro"/>
</dbReference>
<protein>
    <recommendedName>
        <fullName evidence="1">Lysine-specific metallo-endopeptidase domain-containing protein</fullName>
    </recommendedName>
</protein>
<sequence>MNVFSEVYEKSVEMLKTPQLHADWAGVESGLRELLLPDGPTPSKCAVLDDLRGRLVAAAKKAGGSAAKAAGNEIVRASQAAKPDFQDRAALVKQMKHFYMVAKKGNQSIWVVDQPKSYGEWDFELFDGKSAVDLPALLAQNEEVFGASNRKMMSDALQLARKWSADTEVKLGGKSTAVDAAIRRWFLLEGAADADVASVRTALQAGFRKITAACNSGKIIFSDRPKLRTSGDYDSTYASVNGRDAMPVIYIYQLFLKTGKRNKLGNIPKLWLCALTIVHELSHKLVATEDKRYDYEGLRPSASFPPATALINADSWAYFCGDVLGAVPKSAVKEALS</sequence>
<feature type="domain" description="Lysine-specific metallo-endopeptidase" evidence="1">
    <location>
        <begin position="179"/>
        <end position="319"/>
    </location>
</feature>
<dbReference type="EMBL" id="JAJLJH010000006">
    <property type="protein sequence ID" value="MCK9687999.1"/>
    <property type="molecule type" value="Genomic_DNA"/>
</dbReference>
<dbReference type="SUPFAM" id="SSF55486">
    <property type="entry name" value="Metalloproteases ('zincins'), catalytic domain"/>
    <property type="match status" value="1"/>
</dbReference>
<proteinExistence type="predicted"/>
<comment type="caution">
    <text evidence="2">The sequence shown here is derived from an EMBL/GenBank/DDBJ whole genome shotgun (WGS) entry which is preliminary data.</text>
</comment>
<evidence type="ECO:0000259" key="1">
    <source>
        <dbReference type="Pfam" id="PF14521"/>
    </source>
</evidence>
<dbReference type="InterPro" id="IPR029463">
    <property type="entry name" value="Lys_MEP"/>
</dbReference>
<dbReference type="Gene3D" id="3.40.390.10">
    <property type="entry name" value="Collagenase (Catalytic Domain)"/>
    <property type="match status" value="1"/>
</dbReference>
<keyword evidence="3" id="KW-1185">Reference proteome</keyword>
<dbReference type="AlphaFoldDB" id="A0A9X1YK52"/>
<dbReference type="RefSeq" id="WP_275684041.1">
    <property type="nucleotide sequence ID" value="NZ_JAJLJH010000006.1"/>
</dbReference>
<accession>A0A9X1YK52</accession>
<dbReference type="Pfam" id="PF14521">
    <property type="entry name" value="Aspzincin_M35"/>
    <property type="match status" value="1"/>
</dbReference>